<feature type="chain" id="PRO_5047037779" evidence="1">
    <location>
        <begin position="23"/>
        <end position="255"/>
    </location>
</feature>
<dbReference type="RefSeq" id="WP_274154191.1">
    <property type="nucleotide sequence ID" value="NZ_CP117812.1"/>
</dbReference>
<evidence type="ECO:0000313" key="3">
    <source>
        <dbReference type="EMBL" id="WDE99333.1"/>
    </source>
</evidence>
<feature type="signal peptide" evidence="1">
    <location>
        <begin position="1"/>
        <end position="22"/>
    </location>
</feature>
<name>A0ABY7VYI6_9BACT</name>
<evidence type="ECO:0000313" key="4">
    <source>
        <dbReference type="Proteomes" id="UP001214250"/>
    </source>
</evidence>
<dbReference type="Gene3D" id="3.40.50.1110">
    <property type="entry name" value="SGNH hydrolase"/>
    <property type="match status" value="1"/>
</dbReference>
<dbReference type="PANTHER" id="PTHR30383:SF32">
    <property type="entry name" value="SGNH-HYDROLASE"/>
    <property type="match status" value="1"/>
</dbReference>
<feature type="domain" description="SGNH hydrolase-type esterase" evidence="2">
    <location>
        <begin position="60"/>
        <end position="221"/>
    </location>
</feature>
<proteinExistence type="predicted"/>
<dbReference type="InterPro" id="IPR051532">
    <property type="entry name" value="Ester_Hydrolysis_Enzymes"/>
</dbReference>
<dbReference type="Proteomes" id="UP001214250">
    <property type="component" value="Chromosome 2"/>
</dbReference>
<dbReference type="InterPro" id="IPR013830">
    <property type="entry name" value="SGNH_hydro"/>
</dbReference>
<accession>A0ABY7VYI6</accession>
<gene>
    <name evidence="3" type="ORF">PQO03_15965</name>
</gene>
<keyword evidence="1" id="KW-0732">Signal</keyword>
<evidence type="ECO:0000256" key="1">
    <source>
        <dbReference type="SAM" id="SignalP"/>
    </source>
</evidence>
<reference evidence="3 4" key="1">
    <citation type="submission" date="2023-02" db="EMBL/GenBank/DDBJ databases">
        <title>Genome sequence of Lentisphaera profundi SAORIC-696.</title>
        <authorList>
            <person name="Kim e."/>
            <person name="Cho J.-C."/>
            <person name="Choi A."/>
            <person name="Kang I."/>
        </authorList>
    </citation>
    <scope>NUCLEOTIDE SEQUENCE [LARGE SCALE GENOMIC DNA]</scope>
    <source>
        <strain evidence="3 4">SAORIC-696</strain>
    </source>
</reference>
<protein>
    <submittedName>
        <fullName evidence="3">GDSL-type esterase/lipase family protein</fullName>
    </submittedName>
</protein>
<dbReference type="InterPro" id="IPR036514">
    <property type="entry name" value="SGNH_hydro_sf"/>
</dbReference>
<sequence length="255" mass="28081">MRFKKTILAGLLSSMLIPAAFAGDQARTVIPAKSVLKKFSKLHEEKLAEAKAGKVEWVMIGDSITHAWGRDYKGTFAGSKLLNLGFPGDGTQHVLWRIQHGALDGISPKLVTLLIGTNNLGPAKGLHTPDKPEDIFAGIQAIVAEVRTRLPESKLMVFSIFPRGPQAANERVMAVNAMLPQLTDQKHVFHVDINATFLDDQGQQIEAYYNKAGVHLLPAGYVAWAKALQPLLKKEDLRINPEVPANRVNKKRQKK</sequence>
<keyword evidence="4" id="KW-1185">Reference proteome</keyword>
<dbReference type="SUPFAM" id="SSF52266">
    <property type="entry name" value="SGNH hydrolase"/>
    <property type="match status" value="1"/>
</dbReference>
<dbReference type="PANTHER" id="PTHR30383">
    <property type="entry name" value="THIOESTERASE 1/PROTEASE 1/LYSOPHOSPHOLIPASE L1"/>
    <property type="match status" value="1"/>
</dbReference>
<dbReference type="EMBL" id="CP117812">
    <property type="protein sequence ID" value="WDE99333.1"/>
    <property type="molecule type" value="Genomic_DNA"/>
</dbReference>
<dbReference type="Pfam" id="PF13472">
    <property type="entry name" value="Lipase_GDSL_2"/>
    <property type="match status" value="1"/>
</dbReference>
<organism evidence="3 4">
    <name type="scientific">Lentisphaera profundi</name>
    <dbReference type="NCBI Taxonomy" id="1658616"/>
    <lineage>
        <taxon>Bacteria</taxon>
        <taxon>Pseudomonadati</taxon>
        <taxon>Lentisphaerota</taxon>
        <taxon>Lentisphaeria</taxon>
        <taxon>Lentisphaerales</taxon>
        <taxon>Lentisphaeraceae</taxon>
        <taxon>Lentisphaera</taxon>
    </lineage>
</organism>
<evidence type="ECO:0000259" key="2">
    <source>
        <dbReference type="Pfam" id="PF13472"/>
    </source>
</evidence>